<dbReference type="Pfam" id="PF00582">
    <property type="entry name" value="Usp"/>
    <property type="match status" value="2"/>
</dbReference>
<dbReference type="Proteomes" id="UP000317839">
    <property type="component" value="Unassembled WGS sequence"/>
</dbReference>
<evidence type="ECO:0000256" key="3">
    <source>
        <dbReference type="ARBA" id="ARBA00022490"/>
    </source>
</evidence>
<dbReference type="SUPFAM" id="SSF52402">
    <property type="entry name" value="Adenine nucleotide alpha hydrolases-like"/>
    <property type="match status" value="2"/>
</dbReference>
<keyword evidence="7" id="KW-1185">Reference proteome</keyword>
<comment type="caution">
    <text evidence="6">The sequence shown here is derived from an EMBL/GenBank/DDBJ whole genome shotgun (WGS) entry which is preliminary data.</text>
</comment>
<feature type="domain" description="UspA" evidence="5">
    <location>
        <begin position="5"/>
        <end position="145"/>
    </location>
</feature>
<organism evidence="6 7">
    <name type="scientific">Aliikangiella marina</name>
    <dbReference type="NCBI Taxonomy" id="1712262"/>
    <lineage>
        <taxon>Bacteria</taxon>
        <taxon>Pseudomonadati</taxon>
        <taxon>Pseudomonadota</taxon>
        <taxon>Gammaproteobacteria</taxon>
        <taxon>Oceanospirillales</taxon>
        <taxon>Pleioneaceae</taxon>
        <taxon>Aliikangiella</taxon>
    </lineage>
</organism>
<accession>A0A545TJN8</accession>
<comment type="subcellular location">
    <subcellularLocation>
        <location evidence="1">Cytoplasm</location>
    </subcellularLocation>
</comment>
<gene>
    <name evidence="6" type="ORF">FLL45_05650</name>
</gene>
<evidence type="ECO:0000313" key="6">
    <source>
        <dbReference type="EMBL" id="TQV77428.1"/>
    </source>
</evidence>
<evidence type="ECO:0000313" key="7">
    <source>
        <dbReference type="Proteomes" id="UP000317839"/>
    </source>
</evidence>
<dbReference type="Gene3D" id="3.40.50.12370">
    <property type="match status" value="1"/>
</dbReference>
<dbReference type="PANTHER" id="PTHR47892">
    <property type="entry name" value="UNIVERSAL STRESS PROTEIN E"/>
    <property type="match status" value="1"/>
</dbReference>
<protein>
    <recommendedName>
        <fullName evidence="5">UspA domain-containing protein</fullName>
    </recommendedName>
</protein>
<dbReference type="GO" id="GO:0005737">
    <property type="term" value="C:cytoplasm"/>
    <property type="evidence" value="ECO:0007669"/>
    <property type="project" value="UniProtKB-SubCell"/>
</dbReference>
<evidence type="ECO:0000256" key="2">
    <source>
        <dbReference type="ARBA" id="ARBA00008791"/>
    </source>
</evidence>
<dbReference type="EMBL" id="VIKR01000001">
    <property type="protein sequence ID" value="TQV77428.1"/>
    <property type="molecule type" value="Genomic_DNA"/>
</dbReference>
<dbReference type="PANTHER" id="PTHR47892:SF1">
    <property type="entry name" value="UNIVERSAL STRESS PROTEIN E"/>
    <property type="match status" value="1"/>
</dbReference>
<dbReference type="OrthoDB" id="239260at2"/>
<dbReference type="RefSeq" id="WP_142941000.1">
    <property type="nucleotide sequence ID" value="NZ_VIKR01000001.1"/>
</dbReference>
<dbReference type="InterPro" id="IPR006016">
    <property type="entry name" value="UspA"/>
</dbReference>
<evidence type="ECO:0000256" key="1">
    <source>
        <dbReference type="ARBA" id="ARBA00004496"/>
    </source>
</evidence>
<name>A0A545TJN8_9GAMM</name>
<comment type="function">
    <text evidence="4">Required for resistance to DNA-damaging agents.</text>
</comment>
<evidence type="ECO:0000256" key="4">
    <source>
        <dbReference type="ARBA" id="ARBA00037131"/>
    </source>
</evidence>
<dbReference type="AlphaFoldDB" id="A0A545TJN8"/>
<sequence>MESINKILVVMDPNREDQPALEKALYLSKVYDASVELLLVVYNRGLLTNLFFNSDELEAAKQGYINSQRRWVESFLSDTDDASIKRTVNVVWHKPLYEAVIEQATAIEADLVIKSTHHHPTINKVLFTPNDWQLMKSCPVPLILAKSRNKQEYKNIMCGIDPSHDHQKPETLDAQIIKTGQTLAAKLGGQNRVCHCYSPIEYQLWSDIGMGMGVGMGPSDFTMGENNYTDYVNELKQGLQDQFDAVVNPFNFEKAQLHLVEGYPEQLLPDLVDEFNIDLLVLGTVYHSGLVGSTAEKILDTVNCDILSVNVPKSE</sequence>
<proteinExistence type="inferred from homology"/>
<comment type="similarity">
    <text evidence="2">Belongs to the universal stress protein A family.</text>
</comment>
<feature type="domain" description="UspA" evidence="5">
    <location>
        <begin position="153"/>
        <end position="309"/>
    </location>
</feature>
<evidence type="ECO:0000259" key="5">
    <source>
        <dbReference type="Pfam" id="PF00582"/>
    </source>
</evidence>
<reference evidence="6 7" key="1">
    <citation type="submission" date="2019-06" db="EMBL/GenBank/DDBJ databases">
        <title>Draft genome of Aliikangiella marina GYP-15.</title>
        <authorList>
            <person name="Wang G."/>
        </authorList>
    </citation>
    <scope>NUCLEOTIDE SEQUENCE [LARGE SCALE GENOMIC DNA]</scope>
    <source>
        <strain evidence="6 7">GYP-15</strain>
    </source>
</reference>
<keyword evidence="3" id="KW-0963">Cytoplasm</keyword>